<dbReference type="PANTHER" id="PTHR33223">
    <property type="entry name" value="CCHC-TYPE DOMAIN-CONTAINING PROTEIN"/>
    <property type="match status" value="1"/>
</dbReference>
<feature type="compositionally biased region" description="Polar residues" evidence="1">
    <location>
        <begin position="152"/>
        <end position="166"/>
    </location>
</feature>
<dbReference type="Gene3D" id="2.40.70.10">
    <property type="entry name" value="Acid Proteases"/>
    <property type="match status" value="1"/>
</dbReference>
<evidence type="ECO:0000259" key="2">
    <source>
        <dbReference type="Pfam" id="PF03732"/>
    </source>
</evidence>
<dbReference type="PANTHER" id="PTHR33223:SF6">
    <property type="entry name" value="CCHC-TYPE DOMAIN-CONTAINING PROTEIN"/>
    <property type="match status" value="1"/>
</dbReference>
<name>A0A1C7MXT4_9FUNG</name>
<dbReference type="AlphaFoldDB" id="A0A1C7MXT4"/>
<evidence type="ECO:0000313" key="4">
    <source>
        <dbReference type="Proteomes" id="UP000093000"/>
    </source>
</evidence>
<proteinExistence type="predicted"/>
<dbReference type="Pfam" id="PF13975">
    <property type="entry name" value="gag-asp_proteas"/>
    <property type="match status" value="1"/>
</dbReference>
<reference evidence="3 4" key="1">
    <citation type="submission" date="2016-03" db="EMBL/GenBank/DDBJ databases">
        <title>Choanephora cucurbitarum.</title>
        <authorList>
            <person name="Min B."/>
            <person name="Park H."/>
            <person name="Park J.-H."/>
            <person name="Shin H.-D."/>
            <person name="Choi I.-G."/>
        </authorList>
    </citation>
    <scope>NUCLEOTIDE SEQUENCE [LARGE SCALE GENOMIC DNA]</scope>
    <source>
        <strain evidence="3 4">KUS-F28377</strain>
    </source>
</reference>
<feature type="compositionally biased region" description="Basic and acidic residues" evidence="1">
    <location>
        <begin position="138"/>
        <end position="150"/>
    </location>
</feature>
<evidence type="ECO:0000313" key="3">
    <source>
        <dbReference type="EMBL" id="OBZ81632.1"/>
    </source>
</evidence>
<comment type="caution">
    <text evidence="3">The sequence shown here is derived from an EMBL/GenBank/DDBJ whole genome shotgun (WGS) entry which is preliminary data.</text>
</comment>
<protein>
    <recommendedName>
        <fullName evidence="2">Retrotransposon gag domain-containing protein</fullName>
    </recommendedName>
</protein>
<dbReference type="InterPro" id="IPR005162">
    <property type="entry name" value="Retrotrans_gag_dom"/>
</dbReference>
<organism evidence="3 4">
    <name type="scientific">Choanephora cucurbitarum</name>
    <dbReference type="NCBI Taxonomy" id="101091"/>
    <lineage>
        <taxon>Eukaryota</taxon>
        <taxon>Fungi</taxon>
        <taxon>Fungi incertae sedis</taxon>
        <taxon>Mucoromycota</taxon>
        <taxon>Mucoromycotina</taxon>
        <taxon>Mucoromycetes</taxon>
        <taxon>Mucorales</taxon>
        <taxon>Mucorineae</taxon>
        <taxon>Choanephoraceae</taxon>
        <taxon>Choanephoroideae</taxon>
        <taxon>Choanephora</taxon>
    </lineage>
</organism>
<dbReference type="Proteomes" id="UP000093000">
    <property type="component" value="Unassembled WGS sequence"/>
</dbReference>
<sequence length="764" mass="86799">MMQWFFTHDFEEWDTFKKKYKERFQVTKVNINAIVSSLLSIQRKPNENIRDYIDRFDNLCTKYERARKEKEGWRALDPKVLKDTFIEGLQPRYLRLIVKQEMPRTLNDAQSVALRECDEEDSENDREQALLESYQYPKGKEKKEISKDKSSYQSQNPQFGNKSMGSQDKRQQDIEKKVEDITQTLQRLALLVERNLQSPNSNTVNGTQCYNCQGGGHVAGACQEPCKLCKGQLGDHVFWKCPNYVTNKAQNTYLVMKGETTLNKNETIETYAVEKRGISTDSDRDVRVSRSGKKLKIHDTVPEGVIEAQKRARIQKKLDKINEGDKRQVVTQDHSKGAQGEETRDAHVHVTANQTTALEAKQLYVIPGNTVRAEDVLEAKQYVVSLKQLMPLPGFRSDLFRKTIKKRRVKDHKNIAKPMEVYRVDRTGSVRHFVKGQEGGTGAPRVEAIVAGEMLVDAIMDAGSHCTIVSSKLVKELGLVVKTEENFGGSRMADGAVVQVTGIIEKLFVTVQGVNMCVDAAVFEKPPYDLLLGSDCLELMGLAVDYSTNHFVIKTDAGILPLKVSFDTQTLRMERIQMQDPYISDFDEHSEKEWTSEDETSEGYSESGSMRESYLVIPYHGKASESYLIERKRESEIEVLADTIEDAPTEEAIKMEAISHQVAANQELSEEQRNKLVDILHSFLDVFGLDYNDLKQTNLVQLHIDTGDHQPILKKPNKHMSHAELENFKKELARMLKTGQITPTMHLPNKNGKSSLGWAFPAIP</sequence>
<dbReference type="Pfam" id="PF03732">
    <property type="entry name" value="Retrotrans_gag"/>
    <property type="match status" value="1"/>
</dbReference>
<dbReference type="STRING" id="101091.A0A1C7MXT4"/>
<dbReference type="InterPro" id="IPR021109">
    <property type="entry name" value="Peptidase_aspartic_dom_sf"/>
</dbReference>
<feature type="domain" description="Retrotransposon gag" evidence="2">
    <location>
        <begin position="10"/>
        <end position="90"/>
    </location>
</feature>
<dbReference type="EMBL" id="LUGH01001117">
    <property type="protein sequence ID" value="OBZ81632.1"/>
    <property type="molecule type" value="Genomic_DNA"/>
</dbReference>
<dbReference type="OrthoDB" id="2285730at2759"/>
<keyword evidence="4" id="KW-1185">Reference proteome</keyword>
<gene>
    <name evidence="3" type="ORF">A0J61_10319</name>
</gene>
<feature type="region of interest" description="Disordered" evidence="1">
    <location>
        <begin position="113"/>
        <end position="173"/>
    </location>
</feature>
<dbReference type="Gene3D" id="4.10.60.10">
    <property type="entry name" value="Zinc finger, CCHC-type"/>
    <property type="match status" value="1"/>
</dbReference>
<evidence type="ECO:0000256" key="1">
    <source>
        <dbReference type="SAM" id="MobiDB-lite"/>
    </source>
</evidence>
<feature type="region of interest" description="Disordered" evidence="1">
    <location>
        <begin position="323"/>
        <end position="344"/>
    </location>
</feature>
<feature type="region of interest" description="Disordered" evidence="1">
    <location>
        <begin position="587"/>
        <end position="607"/>
    </location>
</feature>
<dbReference type="CDD" id="cd00303">
    <property type="entry name" value="retropepsin_like"/>
    <property type="match status" value="1"/>
</dbReference>
<accession>A0A1C7MXT4</accession>
<dbReference type="SUPFAM" id="SSF50630">
    <property type="entry name" value="Acid proteases"/>
    <property type="match status" value="1"/>
</dbReference>
<dbReference type="InParanoid" id="A0A1C7MXT4"/>